<feature type="transmembrane region" description="Helical" evidence="5">
    <location>
        <begin position="69"/>
        <end position="90"/>
    </location>
</feature>
<dbReference type="AlphaFoldDB" id="A0A1M4V487"/>
<gene>
    <name evidence="7" type="ORF">SAMN05444008_102128</name>
</gene>
<dbReference type="STRING" id="1302690.BUE76_13060"/>
<evidence type="ECO:0000313" key="7">
    <source>
        <dbReference type="EMBL" id="SHE63698.1"/>
    </source>
</evidence>
<dbReference type="GO" id="GO:0030416">
    <property type="term" value="P:methylamine metabolic process"/>
    <property type="evidence" value="ECO:0007669"/>
    <property type="project" value="InterPro"/>
</dbReference>
<dbReference type="Pfam" id="PF07291">
    <property type="entry name" value="MauE"/>
    <property type="match status" value="1"/>
</dbReference>
<dbReference type="RefSeq" id="WP_073039740.1">
    <property type="nucleotide sequence ID" value="NZ_FQUO01000002.1"/>
</dbReference>
<evidence type="ECO:0000259" key="6">
    <source>
        <dbReference type="Pfam" id="PF07291"/>
    </source>
</evidence>
<dbReference type="OrthoDB" id="648842at2"/>
<feature type="transmembrane region" description="Helical" evidence="5">
    <location>
        <begin position="134"/>
        <end position="152"/>
    </location>
</feature>
<feature type="transmembrane region" description="Helical" evidence="5">
    <location>
        <begin position="164"/>
        <end position="184"/>
    </location>
</feature>
<sequence>MRPIITAARIFVGVLFIISGLVKANDPLGLSYKMQEFFEVWNSDLAASGFFAKGLLISLFNWLHGYSLALSILVITLEILAGVALLMGWARNAVLRLLLVLIIFFTFLTGYALWSGKFKNCGCFGDCLPITPGTSFGKDIVLLVLILALWWGRKYINPVASATARKAVLAGALVFTLGMQWYVLNYLPFADCLPYKVGNNINQQMQLPAGARPDSFAIQFVYEKGGKKYEFPVEALPADLETYTYVDRVDKLVRKGNAEPPIKGFALTGISGADSTQAILQLPKVLLVLSENLNKANNGWFEELKALHHQASQQKIPLMVITAASLTNTRSLLDSQGFANIPLFSLDFTAIRTAARTMPTVLYLEQGTIKGKYSYRQMEQAILKQ</sequence>
<keyword evidence="8" id="KW-1185">Reference proteome</keyword>
<feature type="transmembrane region" description="Helical" evidence="5">
    <location>
        <begin position="97"/>
        <end position="114"/>
    </location>
</feature>
<dbReference type="NCBIfam" id="NF045576">
    <property type="entry name" value="BT_3928_fam"/>
    <property type="match status" value="1"/>
</dbReference>
<keyword evidence="2 5" id="KW-0812">Transmembrane</keyword>
<reference evidence="7 8" key="1">
    <citation type="submission" date="2016-11" db="EMBL/GenBank/DDBJ databases">
        <authorList>
            <person name="Jaros S."/>
            <person name="Januszkiewicz K."/>
            <person name="Wedrychowicz H."/>
        </authorList>
    </citation>
    <scope>NUCLEOTIDE SEQUENCE [LARGE SCALE GENOMIC DNA]</scope>
    <source>
        <strain evidence="7 8">DSM 26897</strain>
    </source>
</reference>
<protein>
    <recommendedName>
        <fullName evidence="6">Methylamine utilisation protein MauE domain-containing protein</fullName>
    </recommendedName>
</protein>
<evidence type="ECO:0000256" key="4">
    <source>
        <dbReference type="ARBA" id="ARBA00023136"/>
    </source>
</evidence>
<organism evidence="7 8">
    <name type="scientific">Cnuella takakiae</name>
    <dbReference type="NCBI Taxonomy" id="1302690"/>
    <lineage>
        <taxon>Bacteria</taxon>
        <taxon>Pseudomonadati</taxon>
        <taxon>Bacteroidota</taxon>
        <taxon>Chitinophagia</taxon>
        <taxon>Chitinophagales</taxon>
        <taxon>Chitinophagaceae</taxon>
        <taxon>Cnuella</taxon>
    </lineage>
</organism>
<dbReference type="EMBL" id="FQUO01000002">
    <property type="protein sequence ID" value="SHE63698.1"/>
    <property type="molecule type" value="Genomic_DNA"/>
</dbReference>
<dbReference type="GO" id="GO:0016020">
    <property type="term" value="C:membrane"/>
    <property type="evidence" value="ECO:0007669"/>
    <property type="project" value="UniProtKB-SubCell"/>
</dbReference>
<dbReference type="InterPro" id="IPR009908">
    <property type="entry name" value="Methylamine_util_MauE"/>
</dbReference>
<comment type="subcellular location">
    <subcellularLocation>
        <location evidence="1">Membrane</location>
        <topology evidence="1">Multi-pass membrane protein</topology>
    </subcellularLocation>
</comment>
<evidence type="ECO:0000256" key="3">
    <source>
        <dbReference type="ARBA" id="ARBA00022989"/>
    </source>
</evidence>
<keyword evidence="4 5" id="KW-0472">Membrane</keyword>
<feature type="domain" description="Methylamine utilisation protein MauE" evidence="6">
    <location>
        <begin position="2"/>
        <end position="151"/>
    </location>
</feature>
<name>A0A1M4V487_9BACT</name>
<evidence type="ECO:0000256" key="1">
    <source>
        <dbReference type="ARBA" id="ARBA00004141"/>
    </source>
</evidence>
<keyword evidence="3 5" id="KW-1133">Transmembrane helix</keyword>
<feature type="transmembrane region" description="Helical" evidence="5">
    <location>
        <begin position="6"/>
        <end position="24"/>
    </location>
</feature>
<evidence type="ECO:0000256" key="2">
    <source>
        <dbReference type="ARBA" id="ARBA00022692"/>
    </source>
</evidence>
<dbReference type="Proteomes" id="UP000184368">
    <property type="component" value="Unassembled WGS sequence"/>
</dbReference>
<accession>A0A1M4V487</accession>
<evidence type="ECO:0000256" key="5">
    <source>
        <dbReference type="SAM" id="Phobius"/>
    </source>
</evidence>
<proteinExistence type="predicted"/>
<evidence type="ECO:0000313" key="8">
    <source>
        <dbReference type="Proteomes" id="UP000184368"/>
    </source>
</evidence>